<evidence type="ECO:0000256" key="3">
    <source>
        <dbReference type="PIRSR" id="PIRSR000390-1"/>
    </source>
</evidence>
<keyword evidence="6" id="KW-0808">Transferase</keyword>
<name>B0VIV4_CLOAI</name>
<dbReference type="GO" id="GO:0030170">
    <property type="term" value="F:pyridoxal phosphate binding"/>
    <property type="evidence" value="ECO:0007669"/>
    <property type="project" value="UniProtKB-ARBA"/>
</dbReference>
<dbReference type="Gene3D" id="3.90.1150.10">
    <property type="entry name" value="Aspartate Aminotransferase, domain 1"/>
    <property type="match status" value="1"/>
</dbReference>
<dbReference type="STRING" id="459349.CLOAM0103"/>
<dbReference type="Proteomes" id="UP000002019">
    <property type="component" value="Chromosome"/>
</dbReference>
<keyword evidence="6" id="KW-0032">Aminotransferase</keyword>
<dbReference type="EMBL" id="CU466930">
    <property type="protein sequence ID" value="CAO80014.1"/>
    <property type="molecule type" value="Genomic_DNA"/>
</dbReference>
<evidence type="ECO:0000313" key="6">
    <source>
        <dbReference type="EMBL" id="CAO80014.1"/>
    </source>
</evidence>
<evidence type="ECO:0000256" key="2">
    <source>
        <dbReference type="ARBA" id="ARBA00037999"/>
    </source>
</evidence>
<evidence type="ECO:0000256" key="5">
    <source>
        <dbReference type="RuleBase" id="RU004508"/>
    </source>
</evidence>
<comment type="similarity">
    <text evidence="2 5">Belongs to the DegT/DnrJ/EryC1 family.</text>
</comment>
<dbReference type="PIRSF" id="PIRSF000390">
    <property type="entry name" value="PLP_StrS"/>
    <property type="match status" value="1"/>
</dbReference>
<keyword evidence="1 4" id="KW-0663">Pyridoxal phosphate</keyword>
<dbReference type="Pfam" id="PF01041">
    <property type="entry name" value="DegT_DnrJ_EryC1"/>
    <property type="match status" value="1"/>
</dbReference>
<gene>
    <name evidence="6" type="primary">degT</name>
    <name evidence="6" type="ordered locus">CLOAM0103</name>
</gene>
<dbReference type="KEGG" id="caci:CLOAM0103"/>
<feature type="modified residue" description="N6-(pyridoxal phosphate)lysine" evidence="4">
    <location>
        <position position="199"/>
    </location>
</feature>
<dbReference type="InterPro" id="IPR000653">
    <property type="entry name" value="DegT/StrS_aminotransferase"/>
</dbReference>
<reference evidence="6 7" key="1">
    <citation type="journal article" date="2008" name="J. Bacteriol.">
        <title>'Candidatus Cloacamonas acidaminovorans': genome sequence reconstruction provides a first glimpse of a new bacterial division.</title>
        <authorList>
            <person name="Pelletier E."/>
            <person name="Kreimeyer A."/>
            <person name="Bocs S."/>
            <person name="Rouy Z."/>
            <person name="Gyapay G."/>
            <person name="Chouari R."/>
            <person name="Riviere D."/>
            <person name="Ganesan A."/>
            <person name="Daegelen P."/>
            <person name="Sghir A."/>
            <person name="Cohen G.N."/>
            <person name="Medigue C."/>
            <person name="Weissenbach J."/>
            <person name="Le Paslier D."/>
        </authorList>
    </citation>
    <scope>NUCLEOTIDE SEQUENCE [LARGE SCALE GENOMIC DNA]</scope>
    <source>
        <strain evidence="7">Evry</strain>
    </source>
</reference>
<organism evidence="6 7">
    <name type="scientific">Cloacimonas acidaminovorans (strain Evry)</name>
    <dbReference type="NCBI Taxonomy" id="459349"/>
    <lineage>
        <taxon>Bacteria</taxon>
        <taxon>Pseudomonadati</taxon>
        <taxon>Candidatus Cloacimonadota</taxon>
        <taxon>Candidatus Cloacimonadia</taxon>
        <taxon>Candidatus Cloacimonadales</taxon>
        <taxon>Candidatus Cloacimonadaceae</taxon>
        <taxon>Candidatus Cloacimonas</taxon>
    </lineage>
</organism>
<dbReference type="HOGENOM" id="CLU_033332_6_0_0"/>
<keyword evidence="7" id="KW-1185">Reference proteome</keyword>
<dbReference type="GO" id="GO:0000271">
    <property type="term" value="P:polysaccharide biosynthetic process"/>
    <property type="evidence" value="ECO:0007669"/>
    <property type="project" value="TreeGrafter"/>
</dbReference>
<dbReference type="PANTHER" id="PTHR30244">
    <property type="entry name" value="TRANSAMINASE"/>
    <property type="match status" value="1"/>
</dbReference>
<sequence length="381" mass="42859">MVLELLPGTKGEKMKVPMLDLQAQYKPLMPKIKEALERVFAEHNYIMGPQVKEFEEKMANYLGIKNAIGCASGTDALVLAIKALGIGAGDEVITTPFSFFATASSIWRNNAIPVFVDIDPLTFNLDPDNIEKAITEKTKAILPVHLFGQCANMDSIMAIAHKYNLYVIEDNAQGIGCTWDGKMSCSFGDIGILSFFPSKNLGAMGDAGMCLTNNDDYAFKLRQLRVHGENPKYYHQWVGLNSRLDTLQAAVLSVKLDFLEGWSKGRRANAEFYNEHLKNVPGIRIPYIDPKAVSIYNQYTLVCEKRDKLMAYLKEKEIGCAVYYPLPLHLQECFSSLGYKKGDLPVAEEMAEKVLSIPIYPELTREQKEYVCKTITNFYYH</sequence>
<dbReference type="SUPFAM" id="SSF53383">
    <property type="entry name" value="PLP-dependent transferases"/>
    <property type="match status" value="1"/>
</dbReference>
<dbReference type="eggNOG" id="COG0399">
    <property type="taxonomic scope" value="Bacteria"/>
</dbReference>
<dbReference type="InterPro" id="IPR015421">
    <property type="entry name" value="PyrdxlP-dep_Trfase_major"/>
</dbReference>
<dbReference type="AlphaFoldDB" id="B0VIV4"/>
<accession>B0VIV4</accession>
<dbReference type="Gene3D" id="3.40.640.10">
    <property type="entry name" value="Type I PLP-dependent aspartate aminotransferase-like (Major domain)"/>
    <property type="match status" value="1"/>
</dbReference>
<dbReference type="EC" id="2.6.1.50" evidence="6"/>
<protein>
    <submittedName>
        <fullName evidence="6">Pleiotropic regulatory protein</fullName>
        <ecNumber evidence="6">2.6.1.50</ecNumber>
    </submittedName>
</protein>
<evidence type="ECO:0000313" key="7">
    <source>
        <dbReference type="Proteomes" id="UP000002019"/>
    </source>
</evidence>
<proteinExistence type="inferred from homology"/>
<dbReference type="InterPro" id="IPR015422">
    <property type="entry name" value="PyrdxlP-dep_Trfase_small"/>
</dbReference>
<dbReference type="InterPro" id="IPR015424">
    <property type="entry name" value="PyrdxlP-dep_Trfase"/>
</dbReference>
<evidence type="ECO:0000256" key="4">
    <source>
        <dbReference type="PIRSR" id="PIRSR000390-2"/>
    </source>
</evidence>
<dbReference type="CDD" id="cd00616">
    <property type="entry name" value="AHBA_syn"/>
    <property type="match status" value="1"/>
</dbReference>
<dbReference type="GO" id="GO:0047310">
    <property type="term" value="F:glutamine-scyllo-inositol transaminase activity"/>
    <property type="evidence" value="ECO:0007669"/>
    <property type="project" value="UniProtKB-EC"/>
</dbReference>
<dbReference type="FunFam" id="3.40.640.10:FF:000089">
    <property type="entry name" value="Aminotransferase, DegT/DnrJ/EryC1/StrS family"/>
    <property type="match status" value="1"/>
</dbReference>
<dbReference type="PANTHER" id="PTHR30244:SF36">
    <property type="entry name" value="3-OXO-GLUCOSE-6-PHOSPHATE:GLUTAMATE AMINOTRANSFERASE"/>
    <property type="match status" value="1"/>
</dbReference>
<evidence type="ECO:0000256" key="1">
    <source>
        <dbReference type="ARBA" id="ARBA00022898"/>
    </source>
</evidence>
<feature type="active site" description="Proton acceptor" evidence="3">
    <location>
        <position position="199"/>
    </location>
</feature>